<evidence type="ECO:0000313" key="11">
    <source>
        <dbReference type="EMBL" id="TCV86711.1"/>
    </source>
</evidence>
<feature type="chain" id="PRO_5020538214" description="peptidylprolyl isomerase" evidence="9">
    <location>
        <begin position="25"/>
        <end position="299"/>
    </location>
</feature>
<protein>
    <recommendedName>
        <fullName evidence="3">peptidylprolyl isomerase</fullName>
        <ecNumber evidence="3">5.2.1.8</ecNumber>
    </recommendedName>
</protein>
<dbReference type="InterPro" id="IPR050245">
    <property type="entry name" value="PrsA_foldase"/>
</dbReference>
<name>A0A4R3Y5J1_9PROT</name>
<keyword evidence="5 7" id="KW-0697">Rotamase</keyword>
<reference evidence="11 12" key="1">
    <citation type="submission" date="2019-03" db="EMBL/GenBank/DDBJ databases">
        <title>Genomic Encyclopedia of Type Strains, Phase IV (KMG-IV): sequencing the most valuable type-strain genomes for metagenomic binning, comparative biology and taxonomic classification.</title>
        <authorList>
            <person name="Goeker M."/>
        </authorList>
    </citation>
    <scope>NUCLEOTIDE SEQUENCE [LARGE SCALE GENOMIC DNA]</scope>
    <source>
        <strain evidence="11 12">DSM 100309</strain>
    </source>
</reference>
<dbReference type="GO" id="GO:0003755">
    <property type="term" value="F:peptidyl-prolyl cis-trans isomerase activity"/>
    <property type="evidence" value="ECO:0007669"/>
    <property type="project" value="UniProtKB-KW"/>
</dbReference>
<dbReference type="Pfam" id="PF13616">
    <property type="entry name" value="Rotamase_3"/>
    <property type="match status" value="1"/>
</dbReference>
<evidence type="ECO:0000256" key="8">
    <source>
        <dbReference type="SAM" id="MobiDB-lite"/>
    </source>
</evidence>
<dbReference type="RefSeq" id="WP_124948134.1">
    <property type="nucleotide sequence ID" value="NZ_BHVT01000076.1"/>
</dbReference>
<comment type="caution">
    <text evidence="11">The sequence shown here is derived from an EMBL/GenBank/DDBJ whole genome shotgun (WGS) entry which is preliminary data.</text>
</comment>
<feature type="compositionally biased region" description="Low complexity" evidence="8">
    <location>
        <begin position="284"/>
        <end position="299"/>
    </location>
</feature>
<dbReference type="Gene3D" id="1.10.8.1040">
    <property type="match status" value="1"/>
</dbReference>
<sequence>MPSKTSRLALLLISSMLTLSACNAQEPAKNTAKEATAAVKTASKAVVSVNGIAIPQDRIDFFVKQTVSRGQADSPELRKAVTNELISRELMSQEATKKGLDKDAEVAAQIDLAKQTVLVGAYIQDYLKANPVSDDLIKAEYDKLKAQIGSKEYKVRHILVEKEAEAKDIIAQLKKGAKFDKLATEKSKDTGSKAKGGDLNWMTPSNVVKPFGDAMMKLKKGQYTQEPVQSQFGWHVIKLDDERDLKAPTFEEVKPQLAQRLQQEQIQKGITELRTKSKIEIPEEAAPAAAPAEAPAEKK</sequence>
<evidence type="ECO:0000256" key="1">
    <source>
        <dbReference type="ARBA" id="ARBA00000971"/>
    </source>
</evidence>
<dbReference type="PANTHER" id="PTHR47245:SF1">
    <property type="entry name" value="FOLDASE PROTEIN PRSA"/>
    <property type="match status" value="1"/>
</dbReference>
<dbReference type="OrthoDB" id="14196at2"/>
<evidence type="ECO:0000256" key="5">
    <source>
        <dbReference type="ARBA" id="ARBA00023110"/>
    </source>
</evidence>
<accession>A0A4R3Y5J1</accession>
<dbReference type="PROSITE" id="PS50198">
    <property type="entry name" value="PPIC_PPIASE_2"/>
    <property type="match status" value="1"/>
</dbReference>
<keyword evidence="12" id="KW-1185">Reference proteome</keyword>
<dbReference type="Gene3D" id="3.10.50.40">
    <property type="match status" value="1"/>
</dbReference>
<evidence type="ECO:0000256" key="6">
    <source>
        <dbReference type="ARBA" id="ARBA00023235"/>
    </source>
</evidence>
<dbReference type="SUPFAM" id="SSF109998">
    <property type="entry name" value="Triger factor/SurA peptide-binding domain-like"/>
    <property type="match status" value="1"/>
</dbReference>
<feature type="signal peptide" evidence="9">
    <location>
        <begin position="1"/>
        <end position="24"/>
    </location>
</feature>
<evidence type="ECO:0000256" key="9">
    <source>
        <dbReference type="SAM" id="SignalP"/>
    </source>
</evidence>
<comment type="catalytic activity">
    <reaction evidence="1">
        <text>[protein]-peptidylproline (omega=180) = [protein]-peptidylproline (omega=0)</text>
        <dbReference type="Rhea" id="RHEA:16237"/>
        <dbReference type="Rhea" id="RHEA-COMP:10747"/>
        <dbReference type="Rhea" id="RHEA-COMP:10748"/>
        <dbReference type="ChEBI" id="CHEBI:83833"/>
        <dbReference type="ChEBI" id="CHEBI:83834"/>
        <dbReference type="EC" id="5.2.1.8"/>
    </reaction>
</comment>
<gene>
    <name evidence="11" type="ORF">EDC63_10672</name>
</gene>
<proteinExistence type="inferred from homology"/>
<dbReference type="SUPFAM" id="SSF54534">
    <property type="entry name" value="FKBP-like"/>
    <property type="match status" value="1"/>
</dbReference>
<dbReference type="PROSITE" id="PS51257">
    <property type="entry name" value="PROKAR_LIPOPROTEIN"/>
    <property type="match status" value="1"/>
</dbReference>
<dbReference type="InterPro" id="IPR027304">
    <property type="entry name" value="Trigger_fact/SurA_dom_sf"/>
</dbReference>
<dbReference type="EC" id="5.2.1.8" evidence="3"/>
<evidence type="ECO:0000256" key="3">
    <source>
        <dbReference type="ARBA" id="ARBA00013194"/>
    </source>
</evidence>
<keyword evidence="6 7" id="KW-0413">Isomerase</keyword>
<evidence type="ECO:0000256" key="7">
    <source>
        <dbReference type="PROSITE-ProRule" id="PRU00278"/>
    </source>
</evidence>
<feature type="domain" description="PpiC" evidence="10">
    <location>
        <begin position="150"/>
        <end position="241"/>
    </location>
</feature>
<evidence type="ECO:0000259" key="10">
    <source>
        <dbReference type="PROSITE" id="PS50198"/>
    </source>
</evidence>
<evidence type="ECO:0000256" key="2">
    <source>
        <dbReference type="ARBA" id="ARBA00007656"/>
    </source>
</evidence>
<dbReference type="AlphaFoldDB" id="A0A4R3Y5J1"/>
<comment type="similarity">
    <text evidence="2">Belongs to the PpiC/parvulin rotamase family.</text>
</comment>
<dbReference type="PANTHER" id="PTHR47245">
    <property type="entry name" value="PEPTIDYLPROLYL ISOMERASE"/>
    <property type="match status" value="1"/>
</dbReference>
<dbReference type="InterPro" id="IPR000297">
    <property type="entry name" value="PPIase_PpiC"/>
</dbReference>
<feature type="region of interest" description="Disordered" evidence="8">
    <location>
        <begin position="277"/>
        <end position="299"/>
    </location>
</feature>
<keyword evidence="4 9" id="KW-0732">Signal</keyword>
<dbReference type="InterPro" id="IPR046357">
    <property type="entry name" value="PPIase_dom_sf"/>
</dbReference>
<dbReference type="EMBL" id="SMCO01000006">
    <property type="protein sequence ID" value="TCV86711.1"/>
    <property type="molecule type" value="Genomic_DNA"/>
</dbReference>
<dbReference type="Proteomes" id="UP000295367">
    <property type="component" value="Unassembled WGS sequence"/>
</dbReference>
<evidence type="ECO:0000313" key="12">
    <source>
        <dbReference type="Proteomes" id="UP000295367"/>
    </source>
</evidence>
<evidence type="ECO:0000256" key="4">
    <source>
        <dbReference type="ARBA" id="ARBA00022729"/>
    </source>
</evidence>
<organism evidence="11 12">
    <name type="scientific">Sulfurirhabdus autotrophica</name>
    <dbReference type="NCBI Taxonomy" id="1706046"/>
    <lineage>
        <taxon>Bacteria</taxon>
        <taxon>Pseudomonadati</taxon>
        <taxon>Pseudomonadota</taxon>
        <taxon>Betaproteobacteria</taxon>
        <taxon>Nitrosomonadales</taxon>
        <taxon>Sulfuricellaceae</taxon>
        <taxon>Sulfurirhabdus</taxon>
    </lineage>
</organism>